<dbReference type="PROSITE" id="PS51382">
    <property type="entry name" value="SPX"/>
    <property type="match status" value="1"/>
</dbReference>
<dbReference type="Pfam" id="PF03105">
    <property type="entry name" value="SPX"/>
    <property type="match status" value="1"/>
</dbReference>
<dbReference type="PANTHER" id="PTHR48477">
    <property type="entry name" value="PHOSPHATE TRANSPORTER PHO1"/>
    <property type="match status" value="1"/>
</dbReference>
<dbReference type="AlphaFoldDB" id="A0A453Q0H1"/>
<proteinExistence type="predicted"/>
<name>A0A453Q0H1_AEGTS</name>
<accession>A0A453Q0H1</accession>
<protein>
    <recommendedName>
        <fullName evidence="1">SPX domain-containing protein</fullName>
    </recommendedName>
</protein>
<dbReference type="Gramene" id="AET6Gv20932200.12">
    <property type="protein sequence ID" value="AET6Gv20932200.12"/>
    <property type="gene ID" value="AET6Gv20932200"/>
</dbReference>
<sequence length="133" mass="15521">RGLELLKKFSSLNVKAFTKILKKFVKVSEQQRATDLFSQKVKRSSFSTSDKVLQLSDEVEALFLKHFAGNDRMVAMKYLNPQQPKNTHMITFLVGRRARRFRYSQSYHVPVVKKFRIPTLRSLNFQGCSRAHL</sequence>
<dbReference type="InterPro" id="IPR004331">
    <property type="entry name" value="SPX_dom"/>
</dbReference>
<dbReference type="Proteomes" id="UP000015105">
    <property type="component" value="Chromosome 6D"/>
</dbReference>
<keyword evidence="3" id="KW-1185">Reference proteome</keyword>
<reference evidence="2" key="5">
    <citation type="journal article" date="2021" name="G3 (Bethesda)">
        <title>Aegilops tauschii genome assembly Aet v5.0 features greater sequence contiguity and improved annotation.</title>
        <authorList>
            <person name="Wang L."/>
            <person name="Zhu T."/>
            <person name="Rodriguez J.C."/>
            <person name="Deal K.R."/>
            <person name="Dubcovsky J."/>
            <person name="McGuire P.E."/>
            <person name="Lux T."/>
            <person name="Spannagl M."/>
            <person name="Mayer K.F.X."/>
            <person name="Baldrich P."/>
            <person name="Meyers B.C."/>
            <person name="Huo N."/>
            <person name="Gu Y.Q."/>
            <person name="Zhou H."/>
            <person name="Devos K.M."/>
            <person name="Bennetzen J.L."/>
            <person name="Unver T."/>
            <person name="Budak H."/>
            <person name="Gulick P.J."/>
            <person name="Galiba G."/>
            <person name="Kalapos B."/>
            <person name="Nelson D.R."/>
            <person name="Li P."/>
            <person name="You F.M."/>
            <person name="Luo M.C."/>
            <person name="Dvorak J."/>
        </authorList>
    </citation>
    <scope>NUCLEOTIDE SEQUENCE [LARGE SCALE GENOMIC DNA]</scope>
    <source>
        <strain evidence="2">cv. AL8/78</strain>
    </source>
</reference>
<reference evidence="2" key="3">
    <citation type="journal article" date="2017" name="Nature">
        <title>Genome sequence of the progenitor of the wheat D genome Aegilops tauschii.</title>
        <authorList>
            <person name="Luo M.C."/>
            <person name="Gu Y.Q."/>
            <person name="Puiu D."/>
            <person name="Wang H."/>
            <person name="Twardziok S.O."/>
            <person name="Deal K.R."/>
            <person name="Huo N."/>
            <person name="Zhu T."/>
            <person name="Wang L."/>
            <person name="Wang Y."/>
            <person name="McGuire P.E."/>
            <person name="Liu S."/>
            <person name="Long H."/>
            <person name="Ramasamy R.K."/>
            <person name="Rodriguez J.C."/>
            <person name="Van S.L."/>
            <person name="Yuan L."/>
            <person name="Wang Z."/>
            <person name="Xia Z."/>
            <person name="Xiao L."/>
            <person name="Anderson O.D."/>
            <person name="Ouyang S."/>
            <person name="Liang Y."/>
            <person name="Zimin A.V."/>
            <person name="Pertea G."/>
            <person name="Qi P."/>
            <person name="Bennetzen J.L."/>
            <person name="Dai X."/>
            <person name="Dawson M.W."/>
            <person name="Muller H.G."/>
            <person name="Kugler K."/>
            <person name="Rivarola-Duarte L."/>
            <person name="Spannagl M."/>
            <person name="Mayer K.F.X."/>
            <person name="Lu F.H."/>
            <person name="Bevan M.W."/>
            <person name="Leroy P."/>
            <person name="Li P."/>
            <person name="You F.M."/>
            <person name="Sun Q."/>
            <person name="Liu Z."/>
            <person name="Lyons E."/>
            <person name="Wicker T."/>
            <person name="Salzberg S.L."/>
            <person name="Devos K.M."/>
            <person name="Dvorak J."/>
        </authorList>
    </citation>
    <scope>NUCLEOTIDE SEQUENCE [LARGE SCALE GENOMIC DNA]</scope>
    <source>
        <strain evidence="2">cv. AL8/78</strain>
    </source>
</reference>
<dbReference type="PANTHER" id="PTHR48477:SF1">
    <property type="entry name" value="PHOSPHATE TRANSPORTER PHO1"/>
    <property type="match status" value="1"/>
</dbReference>
<dbReference type="GO" id="GO:0016036">
    <property type="term" value="P:cellular response to phosphate starvation"/>
    <property type="evidence" value="ECO:0007669"/>
    <property type="project" value="InterPro"/>
</dbReference>
<feature type="domain" description="SPX" evidence="1">
    <location>
        <begin position="1"/>
        <end position="38"/>
    </location>
</feature>
<evidence type="ECO:0000259" key="1">
    <source>
        <dbReference type="PROSITE" id="PS51382"/>
    </source>
</evidence>
<dbReference type="EnsemblPlants" id="AET6Gv20932200.12">
    <property type="protein sequence ID" value="AET6Gv20932200.12"/>
    <property type="gene ID" value="AET6Gv20932200"/>
</dbReference>
<dbReference type="InterPro" id="IPR052486">
    <property type="entry name" value="PHO1"/>
</dbReference>
<evidence type="ECO:0000313" key="3">
    <source>
        <dbReference type="Proteomes" id="UP000015105"/>
    </source>
</evidence>
<reference evidence="3" key="1">
    <citation type="journal article" date="2014" name="Science">
        <title>Ancient hybridizations among the ancestral genomes of bread wheat.</title>
        <authorList>
            <consortium name="International Wheat Genome Sequencing Consortium,"/>
            <person name="Marcussen T."/>
            <person name="Sandve S.R."/>
            <person name="Heier L."/>
            <person name="Spannagl M."/>
            <person name="Pfeifer M."/>
            <person name="Jakobsen K.S."/>
            <person name="Wulff B.B."/>
            <person name="Steuernagel B."/>
            <person name="Mayer K.F."/>
            <person name="Olsen O.A."/>
        </authorList>
    </citation>
    <scope>NUCLEOTIDE SEQUENCE [LARGE SCALE GENOMIC DNA]</scope>
    <source>
        <strain evidence="3">cv. AL8/78</strain>
    </source>
</reference>
<reference evidence="3" key="2">
    <citation type="journal article" date="2017" name="Nat. Plants">
        <title>The Aegilops tauschii genome reveals multiple impacts of transposons.</title>
        <authorList>
            <person name="Zhao G."/>
            <person name="Zou C."/>
            <person name="Li K."/>
            <person name="Wang K."/>
            <person name="Li T."/>
            <person name="Gao L."/>
            <person name="Zhang X."/>
            <person name="Wang H."/>
            <person name="Yang Z."/>
            <person name="Liu X."/>
            <person name="Jiang W."/>
            <person name="Mao L."/>
            <person name="Kong X."/>
            <person name="Jiao Y."/>
            <person name="Jia J."/>
        </authorList>
    </citation>
    <scope>NUCLEOTIDE SEQUENCE [LARGE SCALE GENOMIC DNA]</scope>
    <source>
        <strain evidence="3">cv. AL8/78</strain>
    </source>
</reference>
<organism evidence="2 3">
    <name type="scientific">Aegilops tauschii subsp. strangulata</name>
    <name type="common">Goatgrass</name>
    <dbReference type="NCBI Taxonomy" id="200361"/>
    <lineage>
        <taxon>Eukaryota</taxon>
        <taxon>Viridiplantae</taxon>
        <taxon>Streptophyta</taxon>
        <taxon>Embryophyta</taxon>
        <taxon>Tracheophyta</taxon>
        <taxon>Spermatophyta</taxon>
        <taxon>Magnoliopsida</taxon>
        <taxon>Liliopsida</taxon>
        <taxon>Poales</taxon>
        <taxon>Poaceae</taxon>
        <taxon>BOP clade</taxon>
        <taxon>Pooideae</taxon>
        <taxon>Triticodae</taxon>
        <taxon>Triticeae</taxon>
        <taxon>Triticinae</taxon>
        <taxon>Aegilops</taxon>
    </lineage>
</organism>
<evidence type="ECO:0000313" key="2">
    <source>
        <dbReference type="EnsemblPlants" id="AET6Gv20932200.12"/>
    </source>
</evidence>
<reference evidence="2" key="4">
    <citation type="submission" date="2019-03" db="UniProtKB">
        <authorList>
            <consortium name="EnsemblPlants"/>
        </authorList>
    </citation>
    <scope>IDENTIFICATION</scope>
</reference>